<reference evidence="1 2" key="1">
    <citation type="submission" date="2020-04" db="EMBL/GenBank/DDBJ databases">
        <title>Novel Paenibacillus strain UniB2 isolated from commercial digestive syrup.</title>
        <authorList>
            <person name="Thorat V."/>
            <person name="Kirdat K."/>
            <person name="Tiwarekar B."/>
            <person name="Yadav A."/>
        </authorList>
    </citation>
    <scope>NUCLEOTIDE SEQUENCE [LARGE SCALE GENOMIC DNA]</scope>
    <source>
        <strain evidence="1 2">UniB2</strain>
    </source>
</reference>
<accession>A0A6H2GVL5</accession>
<dbReference type="KEGG" id="palr:HGI30_06270"/>
<organism evidence="1 2">
    <name type="scientific">Paenibacillus albicereus</name>
    <dbReference type="NCBI Taxonomy" id="2726185"/>
    <lineage>
        <taxon>Bacteria</taxon>
        <taxon>Bacillati</taxon>
        <taxon>Bacillota</taxon>
        <taxon>Bacilli</taxon>
        <taxon>Bacillales</taxon>
        <taxon>Paenibacillaceae</taxon>
        <taxon>Paenibacillus</taxon>
    </lineage>
</organism>
<dbReference type="RefSeq" id="WP_168906857.1">
    <property type="nucleotide sequence ID" value="NZ_CP051428.1"/>
</dbReference>
<dbReference type="Proteomes" id="UP000502136">
    <property type="component" value="Chromosome"/>
</dbReference>
<evidence type="ECO:0000313" key="1">
    <source>
        <dbReference type="EMBL" id="QJC51206.1"/>
    </source>
</evidence>
<gene>
    <name evidence="1" type="ORF">HGI30_06270</name>
</gene>
<evidence type="ECO:0000313" key="2">
    <source>
        <dbReference type="Proteomes" id="UP000502136"/>
    </source>
</evidence>
<keyword evidence="2" id="KW-1185">Reference proteome</keyword>
<name>A0A6H2GVL5_9BACL</name>
<protein>
    <submittedName>
        <fullName evidence="1">Uncharacterized protein</fullName>
    </submittedName>
</protein>
<dbReference type="AlphaFoldDB" id="A0A6H2GVL5"/>
<sequence length="48" mass="4992">MKEILASILLLAAVLLLYVAVAQGPQGTKAGMQNFGSAMSQSIRSTDP</sequence>
<proteinExistence type="predicted"/>
<dbReference type="EMBL" id="CP051428">
    <property type="protein sequence ID" value="QJC51206.1"/>
    <property type="molecule type" value="Genomic_DNA"/>
</dbReference>